<keyword evidence="3" id="KW-0732">Signal</keyword>
<dbReference type="InParanoid" id="A0A0V0R7L1"/>
<accession>A0A0V0R7L1</accession>
<dbReference type="OrthoDB" id="290788at2759"/>
<dbReference type="Proteomes" id="UP000054937">
    <property type="component" value="Unassembled WGS sequence"/>
</dbReference>
<keyword evidence="2" id="KW-0812">Transmembrane</keyword>
<keyword evidence="1" id="KW-0175">Coiled coil</keyword>
<dbReference type="EMBL" id="LDAU01000027">
    <property type="protein sequence ID" value="KRX10481.1"/>
    <property type="molecule type" value="Genomic_DNA"/>
</dbReference>
<evidence type="ECO:0000256" key="3">
    <source>
        <dbReference type="SAM" id="SignalP"/>
    </source>
</evidence>
<evidence type="ECO:0000256" key="1">
    <source>
        <dbReference type="SAM" id="Coils"/>
    </source>
</evidence>
<keyword evidence="5" id="KW-1185">Reference proteome</keyword>
<gene>
    <name evidence="4" type="ORF">PPERSA_08783</name>
</gene>
<feature type="signal peptide" evidence="3">
    <location>
        <begin position="1"/>
        <end position="23"/>
    </location>
</feature>
<protein>
    <recommendedName>
        <fullName evidence="6">Transmembrane protein</fullName>
    </recommendedName>
</protein>
<comment type="caution">
    <text evidence="4">The sequence shown here is derived from an EMBL/GenBank/DDBJ whole genome shotgun (WGS) entry which is preliminary data.</text>
</comment>
<feature type="transmembrane region" description="Helical" evidence="2">
    <location>
        <begin position="1552"/>
        <end position="1576"/>
    </location>
</feature>
<keyword evidence="2" id="KW-1133">Transmembrane helix</keyword>
<feature type="chain" id="PRO_5006867738" description="Transmembrane protein" evidence="3">
    <location>
        <begin position="24"/>
        <end position="1609"/>
    </location>
</feature>
<evidence type="ECO:0008006" key="6">
    <source>
        <dbReference type="Google" id="ProtNLM"/>
    </source>
</evidence>
<keyword evidence="2" id="KW-0472">Membrane</keyword>
<sequence>MNQKLLKIFLIFAVINLIMVAKADTYDTYCQVDRKYDGTNIHTSKGESQQYDLSKYFSGSNLRFDVEFNTTPKSSIKVVNGVQQKAKNTEQDDHKILVGQDMIVENNGDVIFAVLAENLEGNYIIRFGTGTKTSAPVFDEQNVELPDEAGVTCFGITLISSTVAVADCVKFSGAITPPYKNHYVIASKAGSISESFEELNNCWLYSDPLDRKTIKYDTSHGIFTQTYLIQYIPFDMDIGEGDPEGYVNIYRFIYTSSEEYLNGYLEVNAPITAETLGLSKALQIASIQTLGDYIFLLDKIQGLVVFKYKSNKVTDVRHYFYGQKTNRYGMGINYCGSKIQLVIAEANQMIEYTLNSLESDLQFQDSYKIEHTLIGTVEIQGNSDYLVLIQGKLVTVHDRYETDLNYIKAQIQSVEGAKLLYSNTLYIFHLNQVVNYILQDPYLEVDSYVDTGSVGVTITATSTNFENSEKCSIFLNSVSVPAASKKVYSTNAQEEIEWTYQTSLDIQIPLEHFYIGPNIEYEAQIVGGDEEGVAHYIRYNEPTEINVTMDDDQEWRDILIVPSNDGYIYAIHTDSKYNILIFHCTYNIFSINTLNCKDKVAEIEFGQPVRDWDFGVWGNYEDVLVVVGEDVPSLVFLYSILDIGDYSSGDQIDLIDYSEAGWGNYLSVIDLDIHSNTLYTILENKNDRFVGITSKVSDKIEFRNTINDEDIYTWDQVDNSIAFLPTQLITSEFHQNVIFVVNGDEVFVINVQDHESKFLDYIPIETSIKCQIFANGKALVVAQADNSIIDRSLYNLNWVSLFEEFEYQTYGYTFIDQFKIAHGKYSGYVYVLAYAKDTKDLNCLIYRTGVENIKTLYKVVEIEKDVTIDSSKKLTITAGGEHTDYVFIQYNGKKFYLRVPVDPNIQIYPFISDGNLYVDYVDLDLITKPWDKSVATELVEHTISIVNSQITVIVDNEKIEEDVGAGFYANKAESKTWVEDTKKWWEGSVLNVTLTCESDPQVCKDHISVKNTVEKNTDFKGPSGIIDILRTRGHTFVLYQGEETKSKHYNYIIDILPEDLDFSKAKQYAVISEPFEVDCDFMTPALDEELNLEYIILFCQNYELSGYGVKKVYDQNKEINDGETTPDFIILDFINNINRGQYEFFHDRLFVNFESEGYWGGIYIYDLNTLSENGGYLHAEINNIIRAKALQQYYPDLVISSFEVIYEAFSEVRTEQKFIKLFITDSKKGGEYPPFIRFITLEIENSFAINTDHLYEINWRNFVQREKQFVTEETQLNKLKILDAEEYFDKSTETDQMVYTVLVQPSNTAMYMLKIYFIIQNGDYSKPMALSLTSTNIYQIYNNYGYHVPYPQIHVLGNTLGVAYYDSSNKRVTLALYELLNVYYSEENTKLRPAKKVSIQNSEEEKEEIEENSLQNNLQDIQEKQEQQEQQDIQEEVGVVKASSKITLHTLEGGVQFKAFYGALQDMPPIAFAMHMGKDKKVQVLTDDMSLVSGLKAYDFTPHTIEITTTGLDWEEQKVFFNLNSDYNYQNTGFYAQVSPNKFQVDDGGGGVSGWIIALCVILGLAVLGAVGFFVYKKKFAGADNQGYNKVLLGNQSDAGFSLQEPTKA</sequence>
<evidence type="ECO:0000256" key="2">
    <source>
        <dbReference type="SAM" id="Phobius"/>
    </source>
</evidence>
<organism evidence="4 5">
    <name type="scientific">Pseudocohnilembus persalinus</name>
    <name type="common">Ciliate</name>
    <dbReference type="NCBI Taxonomy" id="266149"/>
    <lineage>
        <taxon>Eukaryota</taxon>
        <taxon>Sar</taxon>
        <taxon>Alveolata</taxon>
        <taxon>Ciliophora</taxon>
        <taxon>Intramacronucleata</taxon>
        <taxon>Oligohymenophorea</taxon>
        <taxon>Scuticociliatia</taxon>
        <taxon>Philasterida</taxon>
        <taxon>Pseudocohnilembidae</taxon>
        <taxon>Pseudocohnilembus</taxon>
    </lineage>
</organism>
<evidence type="ECO:0000313" key="5">
    <source>
        <dbReference type="Proteomes" id="UP000054937"/>
    </source>
</evidence>
<proteinExistence type="predicted"/>
<evidence type="ECO:0000313" key="4">
    <source>
        <dbReference type="EMBL" id="KRX10481.1"/>
    </source>
</evidence>
<name>A0A0V0R7L1_PSEPJ</name>
<reference evidence="4 5" key="1">
    <citation type="journal article" date="2015" name="Sci. Rep.">
        <title>Genome of the facultative scuticociliatosis pathogen Pseudocohnilembus persalinus provides insight into its virulence through horizontal gene transfer.</title>
        <authorList>
            <person name="Xiong J."/>
            <person name="Wang G."/>
            <person name="Cheng J."/>
            <person name="Tian M."/>
            <person name="Pan X."/>
            <person name="Warren A."/>
            <person name="Jiang C."/>
            <person name="Yuan D."/>
            <person name="Miao W."/>
        </authorList>
    </citation>
    <scope>NUCLEOTIDE SEQUENCE [LARGE SCALE GENOMIC DNA]</scope>
    <source>
        <strain evidence="4">36N120E</strain>
    </source>
</reference>
<feature type="coiled-coil region" evidence="1">
    <location>
        <begin position="1399"/>
        <end position="1431"/>
    </location>
</feature>